<organism evidence="3 4">
    <name type="scientific">Lentibacillus halophilus</name>
    <dbReference type="NCBI Taxonomy" id="295065"/>
    <lineage>
        <taxon>Bacteria</taxon>
        <taxon>Bacillati</taxon>
        <taxon>Bacillota</taxon>
        <taxon>Bacilli</taxon>
        <taxon>Bacillales</taxon>
        <taxon>Bacillaceae</taxon>
        <taxon>Lentibacillus</taxon>
    </lineage>
</organism>
<protein>
    <recommendedName>
        <fullName evidence="2">YCII-related domain-containing protein</fullName>
    </recommendedName>
</protein>
<sequence>MKYFAVILTMRDEEKNRSFRPQHLAFLEQMKQEQKVVMNGPFTDGAGGLVIYAAHNEEEAISFLNQDPYIVNGARNWEIHEWALETNDNFQF</sequence>
<dbReference type="RefSeq" id="WP_343750429.1">
    <property type="nucleotide sequence ID" value="NZ_BAAADM010000002.1"/>
</dbReference>
<dbReference type="Gene3D" id="3.30.70.1060">
    <property type="entry name" value="Dimeric alpha+beta barrel"/>
    <property type="match status" value="1"/>
</dbReference>
<proteinExistence type="inferred from homology"/>
<comment type="similarity">
    <text evidence="1">Belongs to the YciI family.</text>
</comment>
<dbReference type="PANTHER" id="PTHR37828:SF1">
    <property type="entry name" value="YCII-RELATED DOMAIN-CONTAINING PROTEIN"/>
    <property type="match status" value="1"/>
</dbReference>
<evidence type="ECO:0000256" key="1">
    <source>
        <dbReference type="ARBA" id="ARBA00007689"/>
    </source>
</evidence>
<reference evidence="3 4" key="1">
    <citation type="journal article" date="2019" name="Int. J. Syst. Evol. Microbiol.">
        <title>The Global Catalogue of Microorganisms (GCM) 10K type strain sequencing project: providing services to taxonomists for standard genome sequencing and annotation.</title>
        <authorList>
            <consortium name="The Broad Institute Genomics Platform"/>
            <consortium name="The Broad Institute Genome Sequencing Center for Infectious Disease"/>
            <person name="Wu L."/>
            <person name="Ma J."/>
        </authorList>
    </citation>
    <scope>NUCLEOTIDE SEQUENCE [LARGE SCALE GENOMIC DNA]</scope>
    <source>
        <strain evidence="3 4">JCM 12149</strain>
    </source>
</reference>
<keyword evidence="4" id="KW-1185">Reference proteome</keyword>
<dbReference type="Pfam" id="PF03795">
    <property type="entry name" value="YCII"/>
    <property type="match status" value="1"/>
</dbReference>
<gene>
    <name evidence="3" type="ORF">GCM10008983_00840</name>
</gene>
<dbReference type="Proteomes" id="UP001501459">
    <property type="component" value="Unassembled WGS sequence"/>
</dbReference>
<evidence type="ECO:0000313" key="4">
    <source>
        <dbReference type="Proteomes" id="UP001501459"/>
    </source>
</evidence>
<accession>A0ABN0Z1W2</accession>
<evidence type="ECO:0000313" key="3">
    <source>
        <dbReference type="EMBL" id="GAA0428385.1"/>
    </source>
</evidence>
<feature type="domain" description="YCII-related" evidence="2">
    <location>
        <begin position="1"/>
        <end position="82"/>
    </location>
</feature>
<name>A0ABN0Z1W2_9BACI</name>
<dbReference type="SUPFAM" id="SSF54909">
    <property type="entry name" value="Dimeric alpha+beta barrel"/>
    <property type="match status" value="1"/>
</dbReference>
<evidence type="ECO:0000259" key="2">
    <source>
        <dbReference type="Pfam" id="PF03795"/>
    </source>
</evidence>
<dbReference type="InterPro" id="IPR011008">
    <property type="entry name" value="Dimeric_a/b-barrel"/>
</dbReference>
<dbReference type="PANTHER" id="PTHR37828">
    <property type="entry name" value="GSR2449 PROTEIN"/>
    <property type="match status" value="1"/>
</dbReference>
<dbReference type="InterPro" id="IPR005545">
    <property type="entry name" value="YCII"/>
</dbReference>
<dbReference type="EMBL" id="BAAADM010000002">
    <property type="protein sequence ID" value="GAA0428385.1"/>
    <property type="molecule type" value="Genomic_DNA"/>
</dbReference>
<comment type="caution">
    <text evidence="3">The sequence shown here is derived from an EMBL/GenBank/DDBJ whole genome shotgun (WGS) entry which is preliminary data.</text>
</comment>